<comment type="cofactor">
    <cofactor evidence="1">
        <name>Mg(2+)</name>
        <dbReference type="ChEBI" id="CHEBI:18420"/>
    </cofactor>
</comment>
<dbReference type="Pfam" id="PF00483">
    <property type="entry name" value="NTP_transferase"/>
    <property type="match status" value="1"/>
</dbReference>
<dbReference type="PANTHER" id="PTHR43532:SF1">
    <property type="entry name" value="GLUCOSE-1-PHOSPHATE THYMIDYLYLTRANSFERASE 1"/>
    <property type="match status" value="1"/>
</dbReference>
<name>A0A382PI71_9ZZZZ</name>
<comment type="catalytic activity">
    <reaction evidence="8">
        <text>dTTP + alpha-D-glucose 1-phosphate + H(+) = dTDP-alpha-D-glucose + diphosphate</text>
        <dbReference type="Rhea" id="RHEA:15225"/>
        <dbReference type="ChEBI" id="CHEBI:15378"/>
        <dbReference type="ChEBI" id="CHEBI:33019"/>
        <dbReference type="ChEBI" id="CHEBI:37568"/>
        <dbReference type="ChEBI" id="CHEBI:57477"/>
        <dbReference type="ChEBI" id="CHEBI:58601"/>
        <dbReference type="EC" id="2.7.7.24"/>
    </reaction>
</comment>
<keyword evidence="4" id="KW-0808">Transferase</keyword>
<evidence type="ECO:0000313" key="10">
    <source>
        <dbReference type="EMBL" id="SVC72946.1"/>
    </source>
</evidence>
<keyword evidence="6" id="KW-0479">Metal-binding</keyword>
<evidence type="ECO:0000256" key="8">
    <source>
        <dbReference type="ARBA" id="ARBA00049336"/>
    </source>
</evidence>
<accession>A0A382PI71</accession>
<sequence>MKGIILHGGHGTRLRPLTHTGPKQLLPIANKPMSQFCLETIAETGINEIAIIIGGVGADKVREYYGDGKEFGVNITYIEQDEPRGIAHAIRLCKEFVNNDKFLVFLGDNIIQKPITDF</sequence>
<dbReference type="PANTHER" id="PTHR43532">
    <property type="entry name" value="GLUCOSE-1-PHOSPHATE THYMIDYLYLTRANSFERASE"/>
    <property type="match status" value="1"/>
</dbReference>
<comment type="similarity">
    <text evidence="2">Belongs to the glucose-1-phosphate thymidylyltransferase family.</text>
</comment>
<evidence type="ECO:0000256" key="6">
    <source>
        <dbReference type="ARBA" id="ARBA00022723"/>
    </source>
</evidence>
<dbReference type="EMBL" id="UINC01107515">
    <property type="protein sequence ID" value="SVC72946.1"/>
    <property type="molecule type" value="Genomic_DNA"/>
</dbReference>
<organism evidence="10">
    <name type="scientific">marine metagenome</name>
    <dbReference type="NCBI Taxonomy" id="408172"/>
    <lineage>
        <taxon>unclassified sequences</taxon>
        <taxon>metagenomes</taxon>
        <taxon>ecological metagenomes</taxon>
    </lineage>
</organism>
<evidence type="ECO:0000256" key="5">
    <source>
        <dbReference type="ARBA" id="ARBA00022695"/>
    </source>
</evidence>
<keyword evidence="5" id="KW-0548">Nucleotidyltransferase</keyword>
<dbReference type="InterPro" id="IPR005907">
    <property type="entry name" value="G1P_thy_trans_s"/>
</dbReference>
<evidence type="ECO:0000256" key="3">
    <source>
        <dbReference type="ARBA" id="ARBA00012461"/>
    </source>
</evidence>
<reference evidence="10" key="1">
    <citation type="submission" date="2018-05" db="EMBL/GenBank/DDBJ databases">
        <authorList>
            <person name="Lanie J.A."/>
            <person name="Ng W.-L."/>
            <person name="Kazmierczak K.M."/>
            <person name="Andrzejewski T.M."/>
            <person name="Davidsen T.M."/>
            <person name="Wayne K.J."/>
            <person name="Tettelin H."/>
            <person name="Glass J.I."/>
            <person name="Rusch D."/>
            <person name="Podicherti R."/>
            <person name="Tsui H.-C.T."/>
            <person name="Winkler M.E."/>
        </authorList>
    </citation>
    <scope>NUCLEOTIDE SEQUENCE</scope>
</reference>
<dbReference type="Gene3D" id="3.90.550.10">
    <property type="entry name" value="Spore Coat Polysaccharide Biosynthesis Protein SpsA, Chain A"/>
    <property type="match status" value="1"/>
</dbReference>
<feature type="domain" description="Nucleotidyl transferase" evidence="9">
    <location>
        <begin position="2"/>
        <end position="114"/>
    </location>
</feature>
<dbReference type="EC" id="2.7.7.24" evidence="3"/>
<dbReference type="GO" id="GO:0008879">
    <property type="term" value="F:glucose-1-phosphate thymidylyltransferase activity"/>
    <property type="evidence" value="ECO:0007669"/>
    <property type="project" value="UniProtKB-EC"/>
</dbReference>
<dbReference type="AlphaFoldDB" id="A0A382PI71"/>
<proteinExistence type="inferred from homology"/>
<evidence type="ECO:0000256" key="7">
    <source>
        <dbReference type="ARBA" id="ARBA00022842"/>
    </source>
</evidence>
<evidence type="ECO:0000256" key="1">
    <source>
        <dbReference type="ARBA" id="ARBA00001946"/>
    </source>
</evidence>
<evidence type="ECO:0000259" key="9">
    <source>
        <dbReference type="Pfam" id="PF00483"/>
    </source>
</evidence>
<keyword evidence="7" id="KW-0460">Magnesium</keyword>
<evidence type="ECO:0000256" key="2">
    <source>
        <dbReference type="ARBA" id="ARBA00010480"/>
    </source>
</evidence>
<gene>
    <name evidence="10" type="ORF">METZ01_LOCUS325800</name>
</gene>
<evidence type="ECO:0000256" key="4">
    <source>
        <dbReference type="ARBA" id="ARBA00022679"/>
    </source>
</evidence>
<dbReference type="SUPFAM" id="SSF53448">
    <property type="entry name" value="Nucleotide-diphospho-sugar transferases"/>
    <property type="match status" value="1"/>
</dbReference>
<protein>
    <recommendedName>
        <fullName evidence="3">glucose-1-phosphate thymidylyltransferase</fullName>
        <ecNumber evidence="3">2.7.7.24</ecNumber>
    </recommendedName>
</protein>
<feature type="non-terminal residue" evidence="10">
    <location>
        <position position="118"/>
    </location>
</feature>
<dbReference type="GO" id="GO:0046872">
    <property type="term" value="F:metal ion binding"/>
    <property type="evidence" value="ECO:0007669"/>
    <property type="project" value="UniProtKB-KW"/>
</dbReference>
<dbReference type="InterPro" id="IPR029044">
    <property type="entry name" value="Nucleotide-diphossugar_trans"/>
</dbReference>
<dbReference type="InterPro" id="IPR005835">
    <property type="entry name" value="NTP_transferase_dom"/>
</dbReference>